<organism evidence="5 6">
    <name type="scientific">Streptomyces toxytricini</name>
    <name type="common">Actinomyces toxytricini</name>
    <dbReference type="NCBI Taxonomy" id="67369"/>
    <lineage>
        <taxon>Bacteria</taxon>
        <taxon>Bacillati</taxon>
        <taxon>Actinomycetota</taxon>
        <taxon>Actinomycetes</taxon>
        <taxon>Kitasatosporales</taxon>
        <taxon>Streptomycetaceae</taxon>
        <taxon>Streptomyces</taxon>
    </lineage>
</organism>
<dbReference type="Gene3D" id="1.10.10.10">
    <property type="entry name" value="Winged helix-like DNA-binding domain superfamily/Winged helix DNA-binding domain"/>
    <property type="match status" value="1"/>
</dbReference>
<dbReference type="InterPro" id="IPR036390">
    <property type="entry name" value="WH_DNA-bd_sf"/>
</dbReference>
<dbReference type="PROSITE" id="PS50949">
    <property type="entry name" value="HTH_GNTR"/>
    <property type="match status" value="1"/>
</dbReference>
<dbReference type="PANTHER" id="PTHR38445">
    <property type="entry name" value="HTH-TYPE TRANSCRIPTIONAL REPRESSOR YTRA"/>
    <property type="match status" value="1"/>
</dbReference>
<dbReference type="RefSeq" id="WP_402385580.1">
    <property type="nucleotide sequence ID" value="NZ_JBIUYY010000014.1"/>
</dbReference>
<evidence type="ECO:0000256" key="3">
    <source>
        <dbReference type="ARBA" id="ARBA00023163"/>
    </source>
</evidence>
<accession>A0ABW8ENH4</accession>
<keyword evidence="3" id="KW-0804">Transcription</keyword>
<protein>
    <submittedName>
        <fullName evidence="5">GntR family transcriptional regulator</fullName>
    </submittedName>
</protein>
<dbReference type="InterPro" id="IPR000524">
    <property type="entry name" value="Tscrpt_reg_HTH_GntR"/>
</dbReference>
<name>A0ABW8ENH4_STRT5</name>
<evidence type="ECO:0000313" key="5">
    <source>
        <dbReference type="EMBL" id="MFJ2824821.1"/>
    </source>
</evidence>
<dbReference type="InterPro" id="IPR036388">
    <property type="entry name" value="WH-like_DNA-bd_sf"/>
</dbReference>
<dbReference type="EMBL" id="JBIUYY010000014">
    <property type="protein sequence ID" value="MFJ2824821.1"/>
    <property type="molecule type" value="Genomic_DNA"/>
</dbReference>
<dbReference type="SMART" id="SM00345">
    <property type="entry name" value="HTH_GNTR"/>
    <property type="match status" value="1"/>
</dbReference>
<evidence type="ECO:0000256" key="2">
    <source>
        <dbReference type="ARBA" id="ARBA00023125"/>
    </source>
</evidence>
<comment type="caution">
    <text evidence="5">The sequence shown here is derived from an EMBL/GenBank/DDBJ whole genome shotgun (WGS) entry which is preliminary data.</text>
</comment>
<dbReference type="SUPFAM" id="SSF46785">
    <property type="entry name" value="Winged helix' DNA-binding domain"/>
    <property type="match status" value="1"/>
</dbReference>
<keyword evidence="2" id="KW-0238">DNA-binding</keyword>
<proteinExistence type="predicted"/>
<keyword evidence="1" id="KW-0805">Transcription regulation</keyword>
<dbReference type="CDD" id="cd07377">
    <property type="entry name" value="WHTH_GntR"/>
    <property type="match status" value="1"/>
</dbReference>
<dbReference type="PANTHER" id="PTHR38445:SF7">
    <property type="entry name" value="GNTR-FAMILY TRANSCRIPTIONAL REGULATOR"/>
    <property type="match status" value="1"/>
</dbReference>
<dbReference type="Pfam" id="PF00392">
    <property type="entry name" value="GntR"/>
    <property type="match status" value="1"/>
</dbReference>
<keyword evidence="6" id="KW-1185">Reference proteome</keyword>
<dbReference type="Proteomes" id="UP001617351">
    <property type="component" value="Unassembled WGS sequence"/>
</dbReference>
<evidence type="ECO:0000259" key="4">
    <source>
        <dbReference type="PROSITE" id="PS50949"/>
    </source>
</evidence>
<reference evidence="5 6" key="1">
    <citation type="submission" date="2024-10" db="EMBL/GenBank/DDBJ databases">
        <title>The Natural Products Discovery Center: Release of the First 8490 Sequenced Strains for Exploring Actinobacteria Biosynthetic Diversity.</title>
        <authorList>
            <person name="Kalkreuter E."/>
            <person name="Kautsar S.A."/>
            <person name="Yang D."/>
            <person name="Bader C.D."/>
            <person name="Teijaro C.N."/>
            <person name="Fluegel L."/>
            <person name="Davis C.M."/>
            <person name="Simpson J.R."/>
            <person name="Lauterbach L."/>
            <person name="Steele A.D."/>
            <person name="Gui C."/>
            <person name="Meng S."/>
            <person name="Li G."/>
            <person name="Viehrig K."/>
            <person name="Ye F."/>
            <person name="Su P."/>
            <person name="Kiefer A.F."/>
            <person name="Nichols A."/>
            <person name="Cepeda A.J."/>
            <person name="Yan W."/>
            <person name="Fan B."/>
            <person name="Jiang Y."/>
            <person name="Adhikari A."/>
            <person name="Zheng C.-J."/>
            <person name="Schuster L."/>
            <person name="Cowan T.M."/>
            <person name="Smanski M.J."/>
            <person name="Chevrette M.G."/>
            <person name="De Carvalho L.P.S."/>
            <person name="Shen B."/>
        </authorList>
    </citation>
    <scope>NUCLEOTIDE SEQUENCE [LARGE SCALE GENOMIC DNA]</scope>
    <source>
        <strain evidence="5 6">NPDC087220</strain>
    </source>
</reference>
<sequence length="125" mass="13587">MLVTIDPASPQTLAEQIAASVRRGMAEGTLRRGDRLPSARSLARTLDINMHTVLRGYQILKEERLIELRPGRGAVVTVEAPGRALVVEACRHFVSLARRTGMTAPDIHALLTSHLEAPRNDGTTA</sequence>
<evidence type="ECO:0000256" key="1">
    <source>
        <dbReference type="ARBA" id="ARBA00023015"/>
    </source>
</evidence>
<evidence type="ECO:0000313" key="6">
    <source>
        <dbReference type="Proteomes" id="UP001617351"/>
    </source>
</evidence>
<feature type="domain" description="HTH gntR-type" evidence="4">
    <location>
        <begin position="11"/>
        <end position="79"/>
    </location>
</feature>
<gene>
    <name evidence="5" type="ORF">ACIO7M_27480</name>
</gene>